<organism evidence="2 3">
    <name type="scientific">Pogonophryne albipinna</name>
    <dbReference type="NCBI Taxonomy" id="1090488"/>
    <lineage>
        <taxon>Eukaryota</taxon>
        <taxon>Metazoa</taxon>
        <taxon>Chordata</taxon>
        <taxon>Craniata</taxon>
        <taxon>Vertebrata</taxon>
        <taxon>Euteleostomi</taxon>
        <taxon>Actinopterygii</taxon>
        <taxon>Neopterygii</taxon>
        <taxon>Teleostei</taxon>
        <taxon>Neoteleostei</taxon>
        <taxon>Acanthomorphata</taxon>
        <taxon>Eupercaria</taxon>
        <taxon>Perciformes</taxon>
        <taxon>Notothenioidei</taxon>
        <taxon>Pogonophryne</taxon>
    </lineage>
</organism>
<protein>
    <submittedName>
        <fullName evidence="2">Uncharacterized protein</fullName>
    </submittedName>
</protein>
<dbReference type="AlphaFoldDB" id="A0AAD6AA76"/>
<gene>
    <name evidence="2" type="ORF">JOQ06_004025</name>
</gene>
<evidence type="ECO:0000313" key="3">
    <source>
        <dbReference type="Proteomes" id="UP001219934"/>
    </source>
</evidence>
<dbReference type="Proteomes" id="UP001219934">
    <property type="component" value="Unassembled WGS sequence"/>
</dbReference>
<evidence type="ECO:0000313" key="2">
    <source>
        <dbReference type="EMBL" id="KAJ4920860.1"/>
    </source>
</evidence>
<comment type="caution">
    <text evidence="2">The sequence shown here is derived from an EMBL/GenBank/DDBJ whole genome shotgun (WGS) entry which is preliminary data.</text>
</comment>
<name>A0AAD6AA76_9TELE</name>
<feature type="compositionally biased region" description="Polar residues" evidence="1">
    <location>
        <begin position="79"/>
        <end position="98"/>
    </location>
</feature>
<sequence>IGGACCSEEEERQLREAALRQTCCRKTERDTGRNRERHREENREEPGETPGETRGETVETEPCCRTPAPGLTVRFSPTPLLSSAGETSSLSAANQSAAYLQPGEQAGARSRS</sequence>
<feature type="region of interest" description="Disordered" evidence="1">
    <location>
        <begin position="22"/>
        <end position="112"/>
    </location>
</feature>
<reference evidence="2" key="1">
    <citation type="submission" date="2022-11" db="EMBL/GenBank/DDBJ databases">
        <title>Chromosome-level genome of Pogonophryne albipinna.</title>
        <authorList>
            <person name="Jo E."/>
        </authorList>
    </citation>
    <scope>NUCLEOTIDE SEQUENCE</scope>
    <source>
        <strain evidence="2">SGF0006</strain>
        <tissue evidence="2">Muscle</tissue>
    </source>
</reference>
<feature type="non-terminal residue" evidence="2">
    <location>
        <position position="112"/>
    </location>
</feature>
<dbReference type="EMBL" id="JAPTMU010000162">
    <property type="protein sequence ID" value="KAJ4920860.1"/>
    <property type="molecule type" value="Genomic_DNA"/>
</dbReference>
<accession>A0AAD6AA76</accession>
<evidence type="ECO:0000256" key="1">
    <source>
        <dbReference type="SAM" id="MobiDB-lite"/>
    </source>
</evidence>
<feature type="non-terminal residue" evidence="2">
    <location>
        <position position="1"/>
    </location>
</feature>
<proteinExistence type="predicted"/>
<keyword evidence="3" id="KW-1185">Reference proteome</keyword>
<feature type="compositionally biased region" description="Basic and acidic residues" evidence="1">
    <location>
        <begin position="25"/>
        <end position="57"/>
    </location>
</feature>